<dbReference type="GO" id="GO:0005694">
    <property type="term" value="C:chromosome"/>
    <property type="evidence" value="ECO:0007669"/>
    <property type="project" value="InterPro"/>
</dbReference>
<evidence type="ECO:0000256" key="1">
    <source>
        <dbReference type="ARBA" id="ARBA00000185"/>
    </source>
</evidence>
<feature type="active site" description="O-(5'-phospho-DNA)-tyrosine intermediate" evidence="11">
    <location>
        <position position="120"/>
    </location>
</feature>
<feature type="binding site" evidence="11">
    <location>
        <position position="216"/>
    </location>
    <ligand>
        <name>Mg(2+)</name>
        <dbReference type="ChEBI" id="CHEBI:18420"/>
    </ligand>
</feature>
<evidence type="ECO:0000256" key="6">
    <source>
        <dbReference type="ARBA" id="ARBA00022840"/>
    </source>
</evidence>
<dbReference type="GO" id="GO:0003918">
    <property type="term" value="F:DNA topoisomerase type II (double strand cut, ATP-hydrolyzing) activity"/>
    <property type="evidence" value="ECO:0007669"/>
    <property type="project" value="UniProtKB-UniRule"/>
</dbReference>
<evidence type="ECO:0000256" key="7">
    <source>
        <dbReference type="ARBA" id="ARBA00022842"/>
    </source>
</evidence>
<keyword evidence="6 11" id="KW-0067">ATP-binding</keyword>
<evidence type="ECO:0000256" key="10">
    <source>
        <dbReference type="ARBA" id="ARBA00023235"/>
    </source>
</evidence>
<feature type="domain" description="Type II DNA topoisomerase VI subunit A all-beta" evidence="14">
    <location>
        <begin position="166"/>
        <end position="207"/>
    </location>
</feature>
<evidence type="ECO:0000256" key="8">
    <source>
        <dbReference type="ARBA" id="ARBA00023029"/>
    </source>
</evidence>
<dbReference type="GO" id="GO:0003677">
    <property type="term" value="F:DNA binding"/>
    <property type="evidence" value="ECO:0007669"/>
    <property type="project" value="UniProtKB-UniRule"/>
</dbReference>
<dbReference type="Proteomes" id="UP001139103">
    <property type="component" value="Unassembled WGS sequence"/>
</dbReference>
<dbReference type="Pfam" id="PF04406">
    <property type="entry name" value="TP6A_N"/>
    <property type="match status" value="1"/>
</dbReference>
<evidence type="ECO:0000256" key="11">
    <source>
        <dbReference type="HAMAP-Rule" id="MF_00132"/>
    </source>
</evidence>
<comment type="catalytic activity">
    <reaction evidence="1 11">
        <text>ATP-dependent breakage, passage and rejoining of double-stranded DNA.</text>
        <dbReference type="EC" id="5.6.2.2"/>
    </reaction>
</comment>
<evidence type="ECO:0000259" key="15">
    <source>
        <dbReference type="Pfam" id="PF21180"/>
    </source>
</evidence>
<dbReference type="EC" id="5.6.2.2" evidence="11"/>
<dbReference type="GO" id="GO:0000287">
    <property type="term" value="F:magnesium ion binding"/>
    <property type="evidence" value="ECO:0007669"/>
    <property type="project" value="UniProtKB-UniRule"/>
</dbReference>
<reference evidence="16" key="1">
    <citation type="submission" date="2021-11" db="EMBL/GenBank/DDBJ databases">
        <title>Genome sequence.</title>
        <authorList>
            <person name="Sun Q."/>
        </authorList>
    </citation>
    <scope>NUCLEOTIDE SEQUENCE</scope>
    <source>
        <strain evidence="16">JC732</strain>
    </source>
</reference>
<dbReference type="GO" id="GO:0006265">
    <property type="term" value="P:DNA topological change"/>
    <property type="evidence" value="ECO:0007669"/>
    <property type="project" value="UniProtKB-UniRule"/>
</dbReference>
<dbReference type="SUPFAM" id="SSF56726">
    <property type="entry name" value="DNA topoisomerase IV, alpha subunit"/>
    <property type="match status" value="1"/>
</dbReference>
<dbReference type="InterPro" id="IPR036388">
    <property type="entry name" value="WH-like_DNA-bd_sf"/>
</dbReference>
<dbReference type="PROSITE" id="PS52041">
    <property type="entry name" value="TOPO_IIB"/>
    <property type="match status" value="1"/>
</dbReference>
<evidence type="ECO:0000256" key="3">
    <source>
        <dbReference type="ARBA" id="ARBA00006559"/>
    </source>
</evidence>
<dbReference type="Gene3D" id="3.40.1360.10">
    <property type="match status" value="1"/>
</dbReference>
<organism evidence="16 17">
    <name type="scientific">Blastopirellula sediminis</name>
    <dbReference type="NCBI Taxonomy" id="2894196"/>
    <lineage>
        <taxon>Bacteria</taxon>
        <taxon>Pseudomonadati</taxon>
        <taxon>Planctomycetota</taxon>
        <taxon>Planctomycetia</taxon>
        <taxon>Pirellulales</taxon>
        <taxon>Pirellulaceae</taxon>
        <taxon>Blastopirellula</taxon>
    </lineage>
</organism>
<name>A0A9X1MMZ7_9BACT</name>
<evidence type="ECO:0000259" key="14">
    <source>
        <dbReference type="Pfam" id="PF20768"/>
    </source>
</evidence>
<sequence>MAKKKTAKKVAQPARSDSSEKVKLTPRDKKTIGSLTNLADSVVSAAQKTRDPKLEIPTRSLSNVRYNKSQRILEMGKNTTARQLFNLNQAKSYMQTMLAASGCKRLVESGKTTSIRGLYYLMKHTIAGTKEETFSDQAESDPIIEDLEVLLNSLREELHLYAQQRGSMVGNIILNDKGDTIDCSRMGSGGYGIPSIVEEDVIQFVECGADFVLHVEKDTVWQRFNEDKFWKKHNCILTHGSGQPPRGVRRLLHRLNNELKLPIYCVFDNDPWGYYIYSVIKQGSINLAYESKRMAVPDAKFLGLCAVDYERCNLNPSVQIALNDTDRKRAKQIAKYPWFEHKKTWQKEIAKLLENGFKLEVEALISQGLSYVTEEYVPQRLEEQRWLD</sequence>
<evidence type="ECO:0000256" key="4">
    <source>
        <dbReference type="ARBA" id="ARBA00022723"/>
    </source>
</evidence>
<comment type="cofactor">
    <cofactor evidence="2 11">
        <name>Mg(2+)</name>
        <dbReference type="ChEBI" id="CHEBI:18420"/>
    </cofactor>
</comment>
<protein>
    <recommendedName>
        <fullName evidence="11">Type 2 DNA topoisomerase 6 subunit A</fullName>
        <ecNumber evidence="11">5.6.2.2</ecNumber>
    </recommendedName>
    <alternativeName>
        <fullName evidence="11">Type II DNA topoisomerase VI subunit A</fullName>
    </alternativeName>
</protein>
<feature type="binding site" evidence="11">
    <location>
        <position position="268"/>
    </location>
    <ligand>
        <name>Mg(2+)</name>
        <dbReference type="ChEBI" id="CHEBI:18420"/>
    </ligand>
</feature>
<evidence type="ECO:0000256" key="12">
    <source>
        <dbReference type="SAM" id="MobiDB-lite"/>
    </source>
</evidence>
<feature type="domain" description="Spo11/DNA topoisomerase VI subunit A N-terminal" evidence="13">
    <location>
        <begin position="92"/>
        <end position="159"/>
    </location>
</feature>
<evidence type="ECO:0000313" key="17">
    <source>
        <dbReference type="Proteomes" id="UP001139103"/>
    </source>
</evidence>
<keyword evidence="4 11" id="KW-0479">Metal-binding</keyword>
<keyword evidence="8 11" id="KW-0799">Topoisomerase</keyword>
<dbReference type="AlphaFoldDB" id="A0A9X1MMZ7"/>
<dbReference type="NCBIfam" id="NF003333">
    <property type="entry name" value="PRK04342.1-2"/>
    <property type="match status" value="1"/>
</dbReference>
<feature type="region of interest" description="Disordered" evidence="12">
    <location>
        <begin position="1"/>
        <end position="29"/>
    </location>
</feature>
<comment type="function">
    <text evidence="11">Relaxes both positive and negative superturns and exhibits a strong decatenase activity.</text>
</comment>
<keyword evidence="10 11" id="KW-0413">Isomerase</keyword>
<comment type="caution">
    <text evidence="16">The sequence shown here is derived from an EMBL/GenBank/DDBJ whole genome shotgun (WGS) entry which is preliminary data.</text>
</comment>
<accession>A0A9X1MMZ7</accession>
<proteinExistence type="inferred from homology"/>
<evidence type="ECO:0000256" key="5">
    <source>
        <dbReference type="ARBA" id="ARBA00022741"/>
    </source>
</evidence>
<dbReference type="GO" id="GO:0005524">
    <property type="term" value="F:ATP binding"/>
    <property type="evidence" value="ECO:0007669"/>
    <property type="project" value="UniProtKB-KW"/>
</dbReference>
<dbReference type="Gene3D" id="1.10.10.10">
    <property type="entry name" value="Winged helix-like DNA-binding domain superfamily/Winged helix DNA-binding domain"/>
    <property type="match status" value="1"/>
</dbReference>
<dbReference type="HAMAP" id="MF_00132">
    <property type="entry name" value="Top6A"/>
    <property type="match status" value="1"/>
</dbReference>
<dbReference type="InterPro" id="IPR036078">
    <property type="entry name" value="Spo11/TopoVI_A_sf"/>
</dbReference>
<evidence type="ECO:0000256" key="2">
    <source>
        <dbReference type="ARBA" id="ARBA00001946"/>
    </source>
</evidence>
<keyword evidence="7 11" id="KW-0460">Magnesium</keyword>
<dbReference type="RefSeq" id="WP_230220049.1">
    <property type="nucleotide sequence ID" value="NZ_JAJKFT010000010.1"/>
</dbReference>
<dbReference type="PANTHER" id="PTHR10848">
    <property type="entry name" value="MEIOTIC RECOMBINATION PROTEIN SPO11"/>
    <property type="match status" value="1"/>
</dbReference>
<comment type="similarity">
    <text evidence="3 11">Belongs to the TOP6A family.</text>
</comment>
<evidence type="ECO:0000313" key="16">
    <source>
        <dbReference type="EMBL" id="MCC9629619.1"/>
    </source>
</evidence>
<dbReference type="Pfam" id="PF21180">
    <property type="entry name" value="TOP6A-Spo11_Toprim"/>
    <property type="match status" value="1"/>
</dbReference>
<dbReference type="InterPro" id="IPR002815">
    <property type="entry name" value="Spo11/TopoVI_A"/>
</dbReference>
<gene>
    <name evidence="11" type="primary">top6A</name>
    <name evidence="16" type="ORF">LOC68_14595</name>
</gene>
<comment type="subunit">
    <text evidence="11">Homodimer. Heterotetramer of two Top6A and two Top6B chains.</text>
</comment>
<keyword evidence="5 11" id="KW-0547">Nucleotide-binding</keyword>
<dbReference type="InterPro" id="IPR013049">
    <property type="entry name" value="Spo11/TopoVI_A_N"/>
</dbReference>
<feature type="domain" description="Topoisomerase 6 subunit A/Spo11 TOPRIM" evidence="15">
    <location>
        <begin position="211"/>
        <end position="381"/>
    </location>
</feature>
<dbReference type="Pfam" id="PF20768">
    <property type="entry name" value="Topo_VI_alpha"/>
    <property type="match status" value="1"/>
</dbReference>
<keyword evidence="17" id="KW-1185">Reference proteome</keyword>
<dbReference type="GO" id="GO:0006260">
    <property type="term" value="P:DNA replication"/>
    <property type="evidence" value="ECO:0007669"/>
    <property type="project" value="UniProtKB-UniRule"/>
</dbReference>
<evidence type="ECO:0000256" key="9">
    <source>
        <dbReference type="ARBA" id="ARBA00023125"/>
    </source>
</evidence>
<dbReference type="PRINTS" id="PR01552">
    <property type="entry name" value="TPISMRASE6A"/>
</dbReference>
<dbReference type="CDD" id="cd00223">
    <property type="entry name" value="TOPRIM_TopoIIB_SPO"/>
    <property type="match status" value="1"/>
</dbReference>
<dbReference type="EMBL" id="JAJKFT010000010">
    <property type="protein sequence ID" value="MCC9629619.1"/>
    <property type="molecule type" value="Genomic_DNA"/>
</dbReference>
<keyword evidence="9 11" id="KW-0238">DNA-binding</keyword>
<dbReference type="PANTHER" id="PTHR10848:SF0">
    <property type="entry name" value="MEIOTIC RECOMBINATION PROTEIN SPO11"/>
    <property type="match status" value="1"/>
</dbReference>
<dbReference type="InterPro" id="IPR034136">
    <property type="entry name" value="TOPRIM_Topo6A/Spo11"/>
</dbReference>
<dbReference type="PRINTS" id="PR01550">
    <property type="entry name" value="TOP6AFAMILY"/>
</dbReference>
<dbReference type="InterPro" id="IPR004085">
    <property type="entry name" value="TopoVI_A"/>
</dbReference>
<evidence type="ECO:0000259" key="13">
    <source>
        <dbReference type="Pfam" id="PF04406"/>
    </source>
</evidence>
<feature type="compositionally biased region" description="Basic and acidic residues" evidence="12">
    <location>
        <begin position="17"/>
        <end position="29"/>
    </location>
</feature>
<dbReference type="InterPro" id="IPR049333">
    <property type="entry name" value="Topo_VI_alpha"/>
</dbReference>